<dbReference type="PANTHER" id="PTHR22594">
    <property type="entry name" value="ASPARTYL/LYSYL-TRNA SYNTHETASE"/>
    <property type="match status" value="1"/>
</dbReference>
<gene>
    <name evidence="9" type="primary">SLM5</name>
    <name evidence="9" type="ORF">VNI00_015296</name>
</gene>
<dbReference type="Gene3D" id="3.30.930.10">
    <property type="entry name" value="Bira Bifunctional Protein, Domain 2"/>
    <property type="match status" value="1"/>
</dbReference>
<dbReference type="GO" id="GO:0003676">
    <property type="term" value="F:nucleic acid binding"/>
    <property type="evidence" value="ECO:0007669"/>
    <property type="project" value="InterPro"/>
</dbReference>
<evidence type="ECO:0000256" key="4">
    <source>
        <dbReference type="ARBA" id="ARBA00022741"/>
    </source>
</evidence>
<dbReference type="Pfam" id="PF00152">
    <property type="entry name" value="tRNA-synt_2"/>
    <property type="match status" value="1"/>
</dbReference>
<dbReference type="EC" id="6.1.1.22" evidence="2"/>
<dbReference type="InterPro" id="IPR012340">
    <property type="entry name" value="NA-bd_OB-fold"/>
</dbReference>
<dbReference type="PRINTS" id="PR01042">
    <property type="entry name" value="TRNASYNTHASP"/>
</dbReference>
<dbReference type="PROSITE" id="PS50862">
    <property type="entry name" value="AA_TRNA_LIGASE_II"/>
    <property type="match status" value="1"/>
</dbReference>
<keyword evidence="7" id="KW-0030">Aminoacyl-tRNA synthetase</keyword>
<evidence type="ECO:0000313" key="9">
    <source>
        <dbReference type="EMBL" id="KAK7027333.1"/>
    </source>
</evidence>
<dbReference type="EMBL" id="JAYKXP010000097">
    <property type="protein sequence ID" value="KAK7027333.1"/>
    <property type="molecule type" value="Genomic_DNA"/>
</dbReference>
<keyword evidence="3 9" id="KW-0436">Ligase</keyword>
<sequence>MRATLLRRSVLPPTIRQLLLPIPPSQLSSQDAEKPVTVTGFVKSIRRQKRVSFAVVSDGSNAKGMQAVFLDTPVPKDLTNGASVRLTGKLSKSPGAGQEKELIVNGVEVLGACDPETYPIQKQTLSNEFLRDNVHLRARAGSIAAMIRMRHALQRELESWFDKHDFYHVNTPILTSNDAEGAGETFKISTTTEEAPISALEENHQKEEHFFSTPAHLTVSAQLHLEAFQHAISRMWTLSPAFRAERSDTSRHLAEFWMLEAEWGDVSPSASTPGGVRGICAFVEGMLRHTVRGLLERDRTKEDLDVLSDGNSRQSERREQIHKAVYSPEPWTVMTYTEAIEHLRGSGQTFEFEPVWGKSLQSEHEKWLAEKMVGGPVFVVDYPVGLKPFYMRLNSAAEGQEGTVACFDLLVPGVGELVGGSVREEREEVLIKRMRECGLLEDTGELGAYQWYLDLRKYGGAPHVGFGMGFERLVSWVGGVENVKECVPVPRWAGRMML</sequence>
<dbReference type="GO" id="GO:0004816">
    <property type="term" value="F:asparagine-tRNA ligase activity"/>
    <property type="evidence" value="ECO:0007669"/>
    <property type="project" value="UniProtKB-EC"/>
</dbReference>
<keyword evidence="5" id="KW-0067">ATP-binding</keyword>
<keyword evidence="4" id="KW-0547">Nucleotide-binding</keyword>
<dbReference type="GO" id="GO:0005739">
    <property type="term" value="C:mitochondrion"/>
    <property type="evidence" value="ECO:0007669"/>
    <property type="project" value="TreeGrafter"/>
</dbReference>
<keyword evidence="10" id="KW-1185">Reference proteome</keyword>
<dbReference type="InterPro" id="IPR004365">
    <property type="entry name" value="NA-bd_OB_tRNA"/>
</dbReference>
<dbReference type="InterPro" id="IPR002312">
    <property type="entry name" value="Asp/Asn-tRNA-synth_IIb"/>
</dbReference>
<evidence type="ECO:0000256" key="3">
    <source>
        <dbReference type="ARBA" id="ARBA00022598"/>
    </source>
</evidence>
<dbReference type="Pfam" id="PF01336">
    <property type="entry name" value="tRNA_anti-codon"/>
    <property type="match status" value="1"/>
</dbReference>
<accession>A0AAW0BMC8</accession>
<dbReference type="CDD" id="cd04318">
    <property type="entry name" value="EcAsnRS_like_N"/>
    <property type="match status" value="1"/>
</dbReference>
<dbReference type="NCBIfam" id="TIGR00457">
    <property type="entry name" value="asnS"/>
    <property type="match status" value="1"/>
</dbReference>
<dbReference type="Proteomes" id="UP001383192">
    <property type="component" value="Unassembled WGS sequence"/>
</dbReference>
<evidence type="ECO:0000256" key="6">
    <source>
        <dbReference type="ARBA" id="ARBA00022917"/>
    </source>
</evidence>
<dbReference type="NCBIfam" id="NF003037">
    <property type="entry name" value="PRK03932.1"/>
    <property type="match status" value="1"/>
</dbReference>
<dbReference type="InterPro" id="IPR004522">
    <property type="entry name" value="Asn-tRNA-ligase"/>
</dbReference>
<dbReference type="InterPro" id="IPR004364">
    <property type="entry name" value="Aa-tRNA-synt_II"/>
</dbReference>
<dbReference type="InterPro" id="IPR045864">
    <property type="entry name" value="aa-tRNA-synth_II/BPL/LPL"/>
</dbReference>
<evidence type="ECO:0000256" key="2">
    <source>
        <dbReference type="ARBA" id="ARBA00012816"/>
    </source>
</evidence>
<dbReference type="AlphaFoldDB" id="A0AAW0BMC8"/>
<protein>
    <recommendedName>
        <fullName evidence="2">asparagine--tRNA ligase</fullName>
        <ecNumber evidence="2">6.1.1.22</ecNumber>
    </recommendedName>
</protein>
<reference evidence="9 10" key="1">
    <citation type="submission" date="2024-01" db="EMBL/GenBank/DDBJ databases">
        <title>A draft genome for a cacao thread blight-causing isolate of Paramarasmius palmivorus.</title>
        <authorList>
            <person name="Baruah I.K."/>
            <person name="Bukari Y."/>
            <person name="Amoako-Attah I."/>
            <person name="Meinhardt L.W."/>
            <person name="Bailey B.A."/>
            <person name="Cohen S.P."/>
        </authorList>
    </citation>
    <scope>NUCLEOTIDE SEQUENCE [LARGE SCALE GENOMIC DNA]</scope>
    <source>
        <strain evidence="9 10">GH-12</strain>
    </source>
</reference>
<evidence type="ECO:0000256" key="5">
    <source>
        <dbReference type="ARBA" id="ARBA00022840"/>
    </source>
</evidence>
<evidence type="ECO:0000313" key="10">
    <source>
        <dbReference type="Proteomes" id="UP001383192"/>
    </source>
</evidence>
<name>A0AAW0BMC8_9AGAR</name>
<comment type="caution">
    <text evidence="9">The sequence shown here is derived from an EMBL/GenBank/DDBJ whole genome shotgun (WGS) entry which is preliminary data.</text>
</comment>
<evidence type="ECO:0000259" key="8">
    <source>
        <dbReference type="PROSITE" id="PS50862"/>
    </source>
</evidence>
<comment type="similarity">
    <text evidence="1">Belongs to the class-II aminoacyl-tRNA synthetase family.</text>
</comment>
<evidence type="ECO:0000256" key="1">
    <source>
        <dbReference type="ARBA" id="ARBA00008226"/>
    </source>
</evidence>
<dbReference type="SUPFAM" id="SSF55681">
    <property type="entry name" value="Class II aaRS and biotin synthetases"/>
    <property type="match status" value="1"/>
</dbReference>
<dbReference type="Gene3D" id="2.40.50.140">
    <property type="entry name" value="Nucleic acid-binding proteins"/>
    <property type="match status" value="1"/>
</dbReference>
<dbReference type="PANTHER" id="PTHR22594:SF34">
    <property type="entry name" value="ASPARAGINE--TRNA LIGASE, MITOCHONDRIAL-RELATED"/>
    <property type="match status" value="1"/>
</dbReference>
<feature type="domain" description="Aminoacyl-transfer RNA synthetases class-II family profile" evidence="8">
    <location>
        <begin position="147"/>
        <end position="488"/>
    </location>
</feature>
<organism evidence="9 10">
    <name type="scientific">Paramarasmius palmivorus</name>
    <dbReference type="NCBI Taxonomy" id="297713"/>
    <lineage>
        <taxon>Eukaryota</taxon>
        <taxon>Fungi</taxon>
        <taxon>Dikarya</taxon>
        <taxon>Basidiomycota</taxon>
        <taxon>Agaricomycotina</taxon>
        <taxon>Agaricomycetes</taxon>
        <taxon>Agaricomycetidae</taxon>
        <taxon>Agaricales</taxon>
        <taxon>Marasmiineae</taxon>
        <taxon>Marasmiaceae</taxon>
        <taxon>Paramarasmius</taxon>
    </lineage>
</organism>
<dbReference type="SUPFAM" id="SSF50249">
    <property type="entry name" value="Nucleic acid-binding proteins"/>
    <property type="match status" value="1"/>
</dbReference>
<dbReference type="GO" id="GO:0005524">
    <property type="term" value="F:ATP binding"/>
    <property type="evidence" value="ECO:0007669"/>
    <property type="project" value="UniProtKB-KW"/>
</dbReference>
<keyword evidence="6" id="KW-0648">Protein biosynthesis</keyword>
<dbReference type="InterPro" id="IPR006195">
    <property type="entry name" value="aa-tRNA-synth_II"/>
</dbReference>
<dbReference type="GO" id="GO:0006421">
    <property type="term" value="P:asparaginyl-tRNA aminoacylation"/>
    <property type="evidence" value="ECO:0007669"/>
    <property type="project" value="InterPro"/>
</dbReference>
<proteinExistence type="inferred from homology"/>
<evidence type="ECO:0000256" key="7">
    <source>
        <dbReference type="ARBA" id="ARBA00023146"/>
    </source>
</evidence>